<reference evidence="1" key="3">
    <citation type="submission" date="2015-02" db="UniProtKB">
        <authorList>
            <consortium name="EnsemblProtists"/>
        </authorList>
    </citation>
    <scope>IDENTIFICATION</scope>
    <source>
        <strain evidence="1">DAOM BR144</strain>
    </source>
</reference>
<sequence>MMGVDPASTASSTITQDDCPHWSDLEWSALQRLGKVVGEKVIFAILATCPPEQDRLTAIGFMQKEAEERGREATSAVTAQ</sequence>
<dbReference type="VEuPathDB" id="FungiDB:PYU1_G006456"/>
<dbReference type="EnsemblProtists" id="PYU1_T006468">
    <property type="protein sequence ID" value="PYU1_T006468"/>
    <property type="gene ID" value="PYU1_G006456"/>
</dbReference>
<dbReference type="EMBL" id="GL376604">
    <property type="status" value="NOT_ANNOTATED_CDS"/>
    <property type="molecule type" value="Genomic_DNA"/>
</dbReference>
<protein>
    <submittedName>
        <fullName evidence="1">Uncharacterized protein</fullName>
    </submittedName>
</protein>
<evidence type="ECO:0000313" key="2">
    <source>
        <dbReference type="Proteomes" id="UP000019132"/>
    </source>
</evidence>
<dbReference type="InParanoid" id="K3WNC6"/>
<keyword evidence="2" id="KW-1185">Reference proteome</keyword>
<evidence type="ECO:0000313" key="1">
    <source>
        <dbReference type="EnsemblProtists" id="PYU1_T006468"/>
    </source>
</evidence>
<accession>K3WNC6</accession>
<dbReference type="Proteomes" id="UP000019132">
    <property type="component" value="Unassembled WGS sequence"/>
</dbReference>
<dbReference type="HOGENOM" id="CLU_2597483_0_0_1"/>
<reference evidence="2" key="2">
    <citation type="submission" date="2010-04" db="EMBL/GenBank/DDBJ databases">
        <authorList>
            <person name="Buell R."/>
            <person name="Hamilton J."/>
            <person name="Hostetler J."/>
        </authorList>
    </citation>
    <scope>NUCLEOTIDE SEQUENCE [LARGE SCALE GENOMIC DNA]</scope>
    <source>
        <strain evidence="2">DAOM:BR144</strain>
    </source>
</reference>
<name>K3WNC6_GLOUD</name>
<dbReference type="AlphaFoldDB" id="K3WNC6"/>
<reference evidence="2" key="1">
    <citation type="journal article" date="2010" name="Genome Biol.">
        <title>Genome sequence of the necrotrophic plant pathogen Pythium ultimum reveals original pathogenicity mechanisms and effector repertoire.</title>
        <authorList>
            <person name="Levesque C.A."/>
            <person name="Brouwer H."/>
            <person name="Cano L."/>
            <person name="Hamilton J.P."/>
            <person name="Holt C."/>
            <person name="Huitema E."/>
            <person name="Raffaele S."/>
            <person name="Robideau G.P."/>
            <person name="Thines M."/>
            <person name="Win J."/>
            <person name="Zerillo M.M."/>
            <person name="Beakes G.W."/>
            <person name="Boore J.L."/>
            <person name="Busam D."/>
            <person name="Dumas B."/>
            <person name="Ferriera S."/>
            <person name="Fuerstenberg S.I."/>
            <person name="Gachon C.M."/>
            <person name="Gaulin E."/>
            <person name="Govers F."/>
            <person name="Grenville-Briggs L."/>
            <person name="Horner N."/>
            <person name="Hostetler J."/>
            <person name="Jiang R.H."/>
            <person name="Johnson J."/>
            <person name="Krajaejun T."/>
            <person name="Lin H."/>
            <person name="Meijer H.J."/>
            <person name="Moore B."/>
            <person name="Morris P."/>
            <person name="Phuntmart V."/>
            <person name="Puiu D."/>
            <person name="Shetty J."/>
            <person name="Stajich J.E."/>
            <person name="Tripathy S."/>
            <person name="Wawra S."/>
            <person name="van West P."/>
            <person name="Whitty B.R."/>
            <person name="Coutinho P.M."/>
            <person name="Henrissat B."/>
            <person name="Martin F."/>
            <person name="Thomas P.D."/>
            <person name="Tyler B.M."/>
            <person name="De Vries R.P."/>
            <person name="Kamoun S."/>
            <person name="Yandell M."/>
            <person name="Tisserat N."/>
            <person name="Buell C.R."/>
        </authorList>
    </citation>
    <scope>NUCLEOTIDE SEQUENCE</scope>
    <source>
        <strain evidence="2">DAOM:BR144</strain>
    </source>
</reference>
<organism evidence="1 2">
    <name type="scientific">Globisporangium ultimum (strain ATCC 200006 / CBS 805.95 / DAOM BR144)</name>
    <name type="common">Pythium ultimum</name>
    <dbReference type="NCBI Taxonomy" id="431595"/>
    <lineage>
        <taxon>Eukaryota</taxon>
        <taxon>Sar</taxon>
        <taxon>Stramenopiles</taxon>
        <taxon>Oomycota</taxon>
        <taxon>Peronosporomycetes</taxon>
        <taxon>Pythiales</taxon>
        <taxon>Pythiaceae</taxon>
        <taxon>Globisporangium</taxon>
    </lineage>
</organism>
<proteinExistence type="predicted"/>